<evidence type="ECO:0000313" key="13">
    <source>
        <dbReference type="Proteomes" id="UP000264589"/>
    </source>
</evidence>
<protein>
    <recommendedName>
        <fullName evidence="9">Magnesium transporter MgtE</fullName>
    </recommendedName>
</protein>
<dbReference type="InterPro" id="IPR038076">
    <property type="entry name" value="MgtE_N_sf"/>
</dbReference>
<keyword evidence="4 9" id="KW-0812">Transmembrane</keyword>
<evidence type="ECO:0000256" key="3">
    <source>
        <dbReference type="ARBA" id="ARBA00022448"/>
    </source>
</evidence>
<keyword evidence="7 9" id="KW-0472">Membrane</keyword>
<keyword evidence="9" id="KW-0479">Metal-binding</keyword>
<dbReference type="EMBL" id="QUQO01000001">
    <property type="protein sequence ID" value="RFB04223.1"/>
    <property type="molecule type" value="Genomic_DNA"/>
</dbReference>
<keyword evidence="13" id="KW-1185">Reference proteome</keyword>
<evidence type="ECO:0000256" key="5">
    <source>
        <dbReference type="ARBA" id="ARBA00022842"/>
    </source>
</evidence>
<dbReference type="GO" id="GO:0046872">
    <property type="term" value="F:metal ion binding"/>
    <property type="evidence" value="ECO:0007669"/>
    <property type="project" value="UniProtKB-KW"/>
</dbReference>
<dbReference type="InterPro" id="IPR046342">
    <property type="entry name" value="CBS_dom_sf"/>
</dbReference>
<dbReference type="SMART" id="SM00924">
    <property type="entry name" value="MgtE_N"/>
    <property type="match status" value="1"/>
</dbReference>
<dbReference type="SMART" id="SM00116">
    <property type="entry name" value="CBS"/>
    <property type="match status" value="2"/>
</dbReference>
<keyword evidence="3 9" id="KW-0813">Transport</keyword>
<evidence type="ECO:0000256" key="10">
    <source>
        <dbReference type="SAM" id="MobiDB-lite"/>
    </source>
</evidence>
<dbReference type="SUPFAM" id="SSF161093">
    <property type="entry name" value="MgtE membrane domain-like"/>
    <property type="match status" value="1"/>
</dbReference>
<feature type="transmembrane region" description="Helical" evidence="9">
    <location>
        <begin position="326"/>
        <end position="346"/>
    </location>
</feature>
<dbReference type="Proteomes" id="UP000264589">
    <property type="component" value="Unassembled WGS sequence"/>
</dbReference>
<comment type="function">
    <text evidence="9">Acts as a magnesium transporter.</text>
</comment>
<gene>
    <name evidence="12" type="primary">mgtE</name>
    <name evidence="12" type="ORF">DX908_02340</name>
</gene>
<keyword evidence="8" id="KW-0129">CBS domain</keyword>
<dbReference type="CDD" id="cd04606">
    <property type="entry name" value="CBS_pair_Mg_transporter"/>
    <property type="match status" value="1"/>
</dbReference>
<feature type="transmembrane region" description="Helical" evidence="9">
    <location>
        <begin position="474"/>
        <end position="498"/>
    </location>
</feature>
<comment type="similarity">
    <text evidence="2 9">Belongs to the SLC41A transporter family.</text>
</comment>
<organism evidence="12 13">
    <name type="scientific">Parvularcula marina</name>
    <dbReference type="NCBI Taxonomy" id="2292771"/>
    <lineage>
        <taxon>Bacteria</taxon>
        <taxon>Pseudomonadati</taxon>
        <taxon>Pseudomonadota</taxon>
        <taxon>Alphaproteobacteria</taxon>
        <taxon>Parvularculales</taxon>
        <taxon>Parvularculaceae</taxon>
        <taxon>Parvularcula</taxon>
    </lineage>
</organism>
<dbReference type="RefSeq" id="WP_116390851.1">
    <property type="nucleotide sequence ID" value="NZ_QUQO01000001.1"/>
</dbReference>
<dbReference type="GO" id="GO:0005886">
    <property type="term" value="C:plasma membrane"/>
    <property type="evidence" value="ECO:0007669"/>
    <property type="project" value="UniProtKB-SubCell"/>
</dbReference>
<feature type="transmembrane region" description="Helical" evidence="9">
    <location>
        <begin position="436"/>
        <end position="462"/>
    </location>
</feature>
<evidence type="ECO:0000313" key="12">
    <source>
        <dbReference type="EMBL" id="RFB04223.1"/>
    </source>
</evidence>
<dbReference type="PANTHER" id="PTHR43773">
    <property type="entry name" value="MAGNESIUM TRANSPORTER MGTE"/>
    <property type="match status" value="1"/>
</dbReference>
<dbReference type="PROSITE" id="PS51371">
    <property type="entry name" value="CBS"/>
    <property type="match status" value="1"/>
</dbReference>
<dbReference type="InterPro" id="IPR006669">
    <property type="entry name" value="MgtE_transporter"/>
</dbReference>
<feature type="compositionally biased region" description="Acidic residues" evidence="10">
    <location>
        <begin position="23"/>
        <end position="33"/>
    </location>
</feature>
<feature type="region of interest" description="Disordered" evidence="10">
    <location>
        <begin position="1"/>
        <end position="41"/>
    </location>
</feature>
<dbReference type="SUPFAM" id="SSF158791">
    <property type="entry name" value="MgtE N-terminal domain-like"/>
    <property type="match status" value="1"/>
</dbReference>
<evidence type="ECO:0000259" key="11">
    <source>
        <dbReference type="PROSITE" id="PS51371"/>
    </source>
</evidence>
<dbReference type="InterPro" id="IPR006667">
    <property type="entry name" value="SLC41_membr_dom"/>
</dbReference>
<dbReference type="OrthoDB" id="9790355at2"/>
<dbReference type="AlphaFoldDB" id="A0A371RFK6"/>
<dbReference type="Gene3D" id="1.10.357.20">
    <property type="entry name" value="SLC41 divalent cation transporters, integral membrane domain"/>
    <property type="match status" value="1"/>
</dbReference>
<evidence type="ECO:0000256" key="7">
    <source>
        <dbReference type="ARBA" id="ARBA00023136"/>
    </source>
</evidence>
<comment type="caution">
    <text evidence="12">The sequence shown here is derived from an EMBL/GenBank/DDBJ whole genome shotgun (WGS) entry which is preliminary data.</text>
</comment>
<name>A0A371RFK6_9PROT</name>
<evidence type="ECO:0000256" key="6">
    <source>
        <dbReference type="ARBA" id="ARBA00022989"/>
    </source>
</evidence>
<evidence type="ECO:0000256" key="4">
    <source>
        <dbReference type="ARBA" id="ARBA00022692"/>
    </source>
</evidence>
<dbReference type="Pfam" id="PF01769">
    <property type="entry name" value="MgtE"/>
    <property type="match status" value="1"/>
</dbReference>
<keyword evidence="6 9" id="KW-1133">Transmembrane helix</keyword>
<feature type="domain" description="CBS" evidence="11">
    <location>
        <begin position="243"/>
        <end position="299"/>
    </location>
</feature>
<proteinExistence type="inferred from homology"/>
<keyword evidence="9" id="KW-1003">Cell membrane</keyword>
<dbReference type="InParanoid" id="A0A371RFK6"/>
<sequence length="500" mass="53149">MAQSSLLDPVQNEKTPPEGAEPERDDELEEEERAADAPLDARGSLTSDFIRSVGEAVEHGDREDVLAACVDLKAADVADLIEQLSEAARPKLVTLLGTDFDADILAELDEDVRESVLEAIPTEQLAGHIAELDTDEAAFVVQDMDEEGRAELLAEVPIADRLAIEAALEYEEETAGRLMQREVFAAPSFSTVGQIIDRLRSAEKLPDLFYDVYVVDPAFKVIGGVALSRFLKAPRETKLIDLVERDLVQVPVDMDQEEVAYLFEKYNLISAPVVDSGDRLVGMVTVDDIVEVLHTEADEDMLALGGVSSENNVLALPVPKIARSRFTWLAVNLGTAILASFVISLFDATIQQVVALAVLMPIVASMGGNAGTQTLTVAVRNLATRDLTAANALRVVFRETTVSLINGVAFAILLGVAAGIWYQAIGGGAEGEGMTLGLVLAAAMIITMLSAGLSGILIPLGLQRVGADPAVSSAVFVTTVTDVVGFFAFLGLAAAFLVGS</sequence>
<evidence type="ECO:0000256" key="8">
    <source>
        <dbReference type="PROSITE-ProRule" id="PRU00703"/>
    </source>
</evidence>
<keyword evidence="5 9" id="KW-0460">Magnesium</keyword>
<evidence type="ECO:0000256" key="2">
    <source>
        <dbReference type="ARBA" id="ARBA00009749"/>
    </source>
</evidence>
<dbReference type="InterPro" id="IPR000644">
    <property type="entry name" value="CBS_dom"/>
</dbReference>
<reference evidence="12 13" key="1">
    <citation type="submission" date="2018-08" db="EMBL/GenBank/DDBJ databases">
        <title>Parvularcula sp. SM1705, isolated from surface water of the South Sea China.</title>
        <authorList>
            <person name="Sun L."/>
        </authorList>
    </citation>
    <scope>NUCLEOTIDE SEQUENCE [LARGE SCALE GENOMIC DNA]</scope>
    <source>
        <strain evidence="12 13">SM1705</strain>
    </source>
</reference>
<comment type="subunit">
    <text evidence="9">Homodimer.</text>
</comment>
<evidence type="ECO:0000256" key="9">
    <source>
        <dbReference type="RuleBase" id="RU362011"/>
    </source>
</evidence>
<feature type="transmembrane region" description="Helical" evidence="9">
    <location>
        <begin position="353"/>
        <end position="372"/>
    </location>
</feature>
<feature type="transmembrane region" description="Helical" evidence="9">
    <location>
        <begin position="404"/>
        <end position="424"/>
    </location>
</feature>
<dbReference type="Pfam" id="PF00571">
    <property type="entry name" value="CBS"/>
    <property type="match status" value="1"/>
</dbReference>
<dbReference type="InterPro" id="IPR006668">
    <property type="entry name" value="Mg_transptr_MgtE_intracell_dom"/>
</dbReference>
<dbReference type="GO" id="GO:0015095">
    <property type="term" value="F:magnesium ion transmembrane transporter activity"/>
    <property type="evidence" value="ECO:0007669"/>
    <property type="project" value="UniProtKB-UniRule"/>
</dbReference>
<dbReference type="PANTHER" id="PTHR43773:SF1">
    <property type="entry name" value="MAGNESIUM TRANSPORTER MGTE"/>
    <property type="match status" value="1"/>
</dbReference>
<dbReference type="InterPro" id="IPR036739">
    <property type="entry name" value="SLC41_membr_dom_sf"/>
</dbReference>
<dbReference type="SUPFAM" id="SSF54631">
    <property type="entry name" value="CBS-domain pair"/>
    <property type="match status" value="1"/>
</dbReference>
<accession>A0A371RFK6</accession>
<dbReference type="NCBIfam" id="TIGR00400">
    <property type="entry name" value="mgtE"/>
    <property type="match status" value="1"/>
</dbReference>
<evidence type="ECO:0000256" key="1">
    <source>
        <dbReference type="ARBA" id="ARBA00004141"/>
    </source>
</evidence>
<comment type="subcellular location">
    <subcellularLocation>
        <location evidence="9">Cell membrane</location>
        <topology evidence="9">Multi-pass membrane protein</topology>
    </subcellularLocation>
    <subcellularLocation>
        <location evidence="1">Membrane</location>
        <topology evidence="1">Multi-pass membrane protein</topology>
    </subcellularLocation>
</comment>
<dbReference type="Gene3D" id="3.10.580.10">
    <property type="entry name" value="CBS-domain"/>
    <property type="match status" value="1"/>
</dbReference>
<dbReference type="Pfam" id="PF03448">
    <property type="entry name" value="MgtE_N"/>
    <property type="match status" value="1"/>
</dbReference>
<dbReference type="Gene3D" id="1.25.60.10">
    <property type="entry name" value="MgtE N-terminal domain-like"/>
    <property type="match status" value="1"/>
</dbReference>